<accession>A0A9X5FBL7</accession>
<sequence>MSVSISPTVVLPPLDAQAERLISLELVPDPDALRAEVSRLATATPGGSLLVLHERILPASKLAHLMRLPAPGRAGAAGEVREGFVVEDMTDVDEFRPAAHAELPDADVYVVVGPTRGDEMRNWSPAEALPALTAAGRTPMTLAEGIHWALQTPGIIEANACFMTIGSRKTKPNGDLDTRTPALWISSGTGRDGRARKGAPKVGWCWWGNRHTWLGFASAAGRVRAQ</sequence>
<proteinExistence type="predicted"/>
<dbReference type="Pfam" id="PF18959">
    <property type="entry name" value="DUF5701"/>
    <property type="match status" value="1"/>
</dbReference>
<protein>
    <submittedName>
        <fullName evidence="2">Uncharacterized protein</fullName>
    </submittedName>
</protein>
<comment type="caution">
    <text evidence="2">The sequence shown here is derived from an EMBL/GenBank/DDBJ whole genome shotgun (WGS) entry which is preliminary data.</text>
</comment>
<dbReference type="RefSeq" id="WP_168447272.1">
    <property type="nucleotide sequence ID" value="NZ_JAAXOW010000002.1"/>
</dbReference>
<gene>
    <name evidence="2" type="ORF">HF995_07945</name>
</gene>
<name>A0A9X5FBL7_9MICO</name>
<dbReference type="InterPro" id="IPR043755">
    <property type="entry name" value="DUF5701"/>
</dbReference>
<keyword evidence="3" id="KW-1185">Reference proteome</keyword>
<reference evidence="2 3" key="1">
    <citation type="submission" date="2020-04" db="EMBL/GenBank/DDBJ databases">
        <title>MicrobeNet Type strains.</title>
        <authorList>
            <person name="Nicholson A.C."/>
        </authorList>
    </citation>
    <scope>NUCLEOTIDE SEQUENCE [LARGE SCALE GENOMIC DNA]</scope>
    <source>
        <strain evidence="2 3">ATCC BAA-789</strain>
    </source>
</reference>
<dbReference type="EMBL" id="JAAXOW010000002">
    <property type="protein sequence ID" value="NKX93205.1"/>
    <property type="molecule type" value="Genomic_DNA"/>
</dbReference>
<feature type="region of interest" description="Disordered" evidence="1">
    <location>
        <begin position="170"/>
        <end position="197"/>
    </location>
</feature>
<evidence type="ECO:0000256" key="1">
    <source>
        <dbReference type="SAM" id="MobiDB-lite"/>
    </source>
</evidence>
<dbReference type="Proteomes" id="UP000774283">
    <property type="component" value="Unassembled WGS sequence"/>
</dbReference>
<dbReference type="AlphaFoldDB" id="A0A9X5FBL7"/>
<evidence type="ECO:0000313" key="3">
    <source>
        <dbReference type="Proteomes" id="UP000774283"/>
    </source>
</evidence>
<organism evidence="2 3">
    <name type="scientific">Sanguibacter hominis ATCC BAA-789</name>
    <dbReference type="NCBI Taxonomy" id="1312740"/>
    <lineage>
        <taxon>Bacteria</taxon>
        <taxon>Bacillati</taxon>
        <taxon>Actinomycetota</taxon>
        <taxon>Actinomycetes</taxon>
        <taxon>Micrococcales</taxon>
        <taxon>Sanguibacteraceae</taxon>
        <taxon>Sanguibacter</taxon>
    </lineage>
</organism>
<evidence type="ECO:0000313" key="2">
    <source>
        <dbReference type="EMBL" id="NKX93205.1"/>
    </source>
</evidence>